<keyword evidence="3" id="KW-1185">Reference proteome</keyword>
<evidence type="ECO:0000313" key="2">
    <source>
        <dbReference type="EMBL" id="RXH88399.1"/>
    </source>
</evidence>
<organism evidence="2 3">
    <name type="scientific">Malus domestica</name>
    <name type="common">Apple</name>
    <name type="synonym">Pyrus malus</name>
    <dbReference type="NCBI Taxonomy" id="3750"/>
    <lineage>
        <taxon>Eukaryota</taxon>
        <taxon>Viridiplantae</taxon>
        <taxon>Streptophyta</taxon>
        <taxon>Embryophyta</taxon>
        <taxon>Tracheophyta</taxon>
        <taxon>Spermatophyta</taxon>
        <taxon>Magnoliopsida</taxon>
        <taxon>eudicotyledons</taxon>
        <taxon>Gunneridae</taxon>
        <taxon>Pentapetalae</taxon>
        <taxon>rosids</taxon>
        <taxon>fabids</taxon>
        <taxon>Rosales</taxon>
        <taxon>Rosaceae</taxon>
        <taxon>Amygdaloideae</taxon>
        <taxon>Maleae</taxon>
        <taxon>Malus</taxon>
    </lineage>
</organism>
<feature type="region of interest" description="Disordered" evidence="1">
    <location>
        <begin position="20"/>
        <end position="51"/>
    </location>
</feature>
<dbReference type="EMBL" id="RDQH01000336">
    <property type="protein sequence ID" value="RXH88399.1"/>
    <property type="molecule type" value="Genomic_DNA"/>
</dbReference>
<name>A0A498IY76_MALDO</name>
<sequence length="93" mass="10464">MFVATSIKYEGTKLQRIKTTTSPSPLFRCSPNVSSQSKNESPQGSPVRPFTKLPEIGAVRQRKCSSHLGLCDCYKERQQLYEDATRRCVAPIE</sequence>
<accession>A0A498IY76</accession>
<protein>
    <submittedName>
        <fullName evidence="2">Uncharacterized protein</fullName>
    </submittedName>
</protein>
<dbReference type="AlphaFoldDB" id="A0A498IY76"/>
<feature type="compositionally biased region" description="Polar residues" evidence="1">
    <location>
        <begin position="31"/>
        <end position="44"/>
    </location>
</feature>
<dbReference type="Proteomes" id="UP000290289">
    <property type="component" value="Chromosome 10"/>
</dbReference>
<comment type="caution">
    <text evidence="2">The sequence shown here is derived from an EMBL/GenBank/DDBJ whole genome shotgun (WGS) entry which is preliminary data.</text>
</comment>
<gene>
    <name evidence="2" type="ORF">DVH24_042470</name>
</gene>
<evidence type="ECO:0000256" key="1">
    <source>
        <dbReference type="SAM" id="MobiDB-lite"/>
    </source>
</evidence>
<proteinExistence type="predicted"/>
<evidence type="ECO:0000313" key="3">
    <source>
        <dbReference type="Proteomes" id="UP000290289"/>
    </source>
</evidence>
<reference evidence="2 3" key="1">
    <citation type="submission" date="2018-10" db="EMBL/GenBank/DDBJ databases">
        <title>A high-quality apple genome assembly.</title>
        <authorList>
            <person name="Hu J."/>
        </authorList>
    </citation>
    <scope>NUCLEOTIDE SEQUENCE [LARGE SCALE GENOMIC DNA]</scope>
    <source>
        <strain evidence="3">cv. HFTH1</strain>
        <tissue evidence="2">Young leaf</tissue>
    </source>
</reference>